<comment type="caution">
    <text evidence="1">The sequence shown here is derived from an EMBL/GenBank/DDBJ whole genome shotgun (WGS) entry which is preliminary data.</text>
</comment>
<sequence>MPSMHQKLADQIRANEESFRAIFTALDAGESREGQDPMDSLHEEPLEVVLERQVAIVLTTGGPHVEIVAALDSEGNITRASWHSYWGEEKVEKVIGSDEAAYRAIEYFVEGVLVA</sequence>
<keyword evidence="2" id="KW-1185">Reference proteome</keyword>
<name>A0ABU2DVC9_9MICC</name>
<protein>
    <submittedName>
        <fullName evidence="1">Uncharacterized protein</fullName>
    </submittedName>
</protein>
<organism evidence="1 2">
    <name type="scientific">Nesterenkonia aerolata</name>
    <dbReference type="NCBI Taxonomy" id="3074079"/>
    <lineage>
        <taxon>Bacteria</taxon>
        <taxon>Bacillati</taxon>
        <taxon>Actinomycetota</taxon>
        <taxon>Actinomycetes</taxon>
        <taxon>Micrococcales</taxon>
        <taxon>Micrococcaceae</taxon>
        <taxon>Nesterenkonia</taxon>
    </lineage>
</organism>
<evidence type="ECO:0000313" key="2">
    <source>
        <dbReference type="Proteomes" id="UP001251870"/>
    </source>
</evidence>
<reference evidence="1 2" key="1">
    <citation type="submission" date="2023-09" db="EMBL/GenBank/DDBJ databases">
        <title>Description of three actinobacteria isolated from air of manufacturing shop in a pharmaceutical factory.</title>
        <authorList>
            <person name="Zhang D.-F."/>
        </authorList>
    </citation>
    <scope>NUCLEOTIDE SEQUENCE [LARGE SCALE GENOMIC DNA]</scope>
    <source>
        <strain evidence="1 2">LY-0111</strain>
    </source>
</reference>
<gene>
    <name evidence="1" type="ORF">RIL96_13025</name>
</gene>
<accession>A0ABU2DVC9</accession>
<dbReference type="Proteomes" id="UP001251870">
    <property type="component" value="Unassembled WGS sequence"/>
</dbReference>
<dbReference type="RefSeq" id="WP_310549453.1">
    <property type="nucleotide sequence ID" value="NZ_JAVKGR010000033.1"/>
</dbReference>
<proteinExistence type="predicted"/>
<evidence type="ECO:0000313" key="1">
    <source>
        <dbReference type="EMBL" id="MDR8020476.1"/>
    </source>
</evidence>
<dbReference type="EMBL" id="JAVKGR010000033">
    <property type="protein sequence ID" value="MDR8020476.1"/>
    <property type="molecule type" value="Genomic_DNA"/>
</dbReference>